<accession>A0A8J8NZ22</accession>
<comment type="caution">
    <text evidence="1">The sequence shown here is derived from an EMBL/GenBank/DDBJ whole genome shotgun (WGS) entry which is preliminary data.</text>
</comment>
<name>A0A8J8NZ22_HALGN</name>
<proteinExistence type="predicted"/>
<gene>
    <name evidence="1" type="ORF">FGO68_gene84</name>
</gene>
<dbReference type="AlphaFoldDB" id="A0A8J8NZ22"/>
<protein>
    <submittedName>
        <fullName evidence="1">Uncharacterized protein</fullName>
    </submittedName>
</protein>
<dbReference type="EMBL" id="RRYP01004012">
    <property type="protein sequence ID" value="TNV83249.1"/>
    <property type="molecule type" value="Genomic_DNA"/>
</dbReference>
<keyword evidence="2" id="KW-1185">Reference proteome</keyword>
<evidence type="ECO:0000313" key="2">
    <source>
        <dbReference type="Proteomes" id="UP000785679"/>
    </source>
</evidence>
<organism evidence="1 2">
    <name type="scientific">Halteria grandinella</name>
    <dbReference type="NCBI Taxonomy" id="5974"/>
    <lineage>
        <taxon>Eukaryota</taxon>
        <taxon>Sar</taxon>
        <taxon>Alveolata</taxon>
        <taxon>Ciliophora</taxon>
        <taxon>Intramacronucleata</taxon>
        <taxon>Spirotrichea</taxon>
        <taxon>Stichotrichia</taxon>
        <taxon>Sporadotrichida</taxon>
        <taxon>Halteriidae</taxon>
        <taxon>Halteria</taxon>
    </lineage>
</organism>
<sequence>MLRCSQLNNPPLPKIVENQANMASEKFMLGEEFKNLFMEEVPCTMETEQIQTKKVTEIQQLASMNTKSFMKAVQTRQNRPYYRKTEPIAQYVENNRIQIPSTNKVDEEQVNSTLEVPLSQQVCKRGFYPNREAILKQCNLHDLN</sequence>
<reference evidence="1" key="1">
    <citation type="submission" date="2019-06" db="EMBL/GenBank/DDBJ databases">
        <authorList>
            <person name="Zheng W."/>
        </authorList>
    </citation>
    <scope>NUCLEOTIDE SEQUENCE</scope>
    <source>
        <strain evidence="1">QDHG01</strain>
    </source>
</reference>
<dbReference type="Proteomes" id="UP000785679">
    <property type="component" value="Unassembled WGS sequence"/>
</dbReference>
<evidence type="ECO:0000313" key="1">
    <source>
        <dbReference type="EMBL" id="TNV83249.1"/>
    </source>
</evidence>